<dbReference type="RefSeq" id="WP_126521167.1">
    <property type="nucleotide sequence ID" value="NZ_RXNU01000008.1"/>
</dbReference>
<dbReference type="PANTHER" id="PTHR11695:SF294">
    <property type="entry name" value="RETICULON-4-INTERACTING PROTEIN 1, MITOCHONDRIAL"/>
    <property type="match status" value="1"/>
</dbReference>
<dbReference type="Gene3D" id="3.40.50.720">
    <property type="entry name" value="NAD(P)-binding Rossmann-like Domain"/>
    <property type="match status" value="1"/>
</dbReference>
<gene>
    <name evidence="2" type="ORF">EKG38_15640</name>
</gene>
<dbReference type="Pfam" id="PF13602">
    <property type="entry name" value="ADH_zinc_N_2"/>
    <property type="match status" value="1"/>
</dbReference>
<dbReference type="InterPro" id="IPR036291">
    <property type="entry name" value="NAD(P)-bd_dom_sf"/>
</dbReference>
<dbReference type="InterPro" id="IPR020843">
    <property type="entry name" value="ER"/>
</dbReference>
<dbReference type="Gene3D" id="3.90.180.10">
    <property type="entry name" value="Medium-chain alcohol dehydrogenases, catalytic domain"/>
    <property type="match status" value="1"/>
</dbReference>
<dbReference type="SUPFAM" id="SSF50129">
    <property type="entry name" value="GroES-like"/>
    <property type="match status" value="1"/>
</dbReference>
<dbReference type="InterPro" id="IPR013154">
    <property type="entry name" value="ADH-like_N"/>
</dbReference>
<dbReference type="SMART" id="SM00829">
    <property type="entry name" value="PKS_ER"/>
    <property type="match status" value="1"/>
</dbReference>
<dbReference type="CDD" id="cd05289">
    <property type="entry name" value="MDR_like_2"/>
    <property type="match status" value="1"/>
</dbReference>
<dbReference type="InterPro" id="IPR050700">
    <property type="entry name" value="YIM1/Zinc_Alcohol_DH_Fams"/>
</dbReference>
<accession>A0A3S0KTE4</accession>
<dbReference type="OrthoDB" id="9785812at2"/>
<protein>
    <submittedName>
        <fullName evidence="2">NADP-dependent oxidoreductase</fullName>
    </submittedName>
</protein>
<dbReference type="InterPro" id="IPR011032">
    <property type="entry name" value="GroES-like_sf"/>
</dbReference>
<dbReference type="PANTHER" id="PTHR11695">
    <property type="entry name" value="ALCOHOL DEHYDROGENASE RELATED"/>
    <property type="match status" value="1"/>
</dbReference>
<dbReference type="EMBL" id="RXNU01000008">
    <property type="protein sequence ID" value="RTR37996.1"/>
    <property type="molecule type" value="Genomic_DNA"/>
</dbReference>
<comment type="caution">
    <text evidence="2">The sequence shown here is derived from an EMBL/GenBank/DDBJ whole genome shotgun (WGS) entry which is preliminary data.</text>
</comment>
<dbReference type="SUPFAM" id="SSF51735">
    <property type="entry name" value="NAD(P)-binding Rossmann-fold domains"/>
    <property type="match status" value="1"/>
</dbReference>
<evidence type="ECO:0000313" key="3">
    <source>
        <dbReference type="Proteomes" id="UP000267448"/>
    </source>
</evidence>
<keyword evidence="3" id="KW-1185">Reference proteome</keyword>
<sequence length="315" mass="33139">MKAINVTAYGDINDVVTIVETPKPEVKSGTLLIQVGAASINPLDNLIRAGYMKEMIPMSFPYVMGSDGAGTVVEVGAGVEGFSVGDEVFFRPDFSEAATFANFQRVSVDSVALKPVSLSVLASAALPQVALTAYQALLAGGKIEGSKVLIHGGAGGVGSLAIQLAKVLGAKEIITTAESEFESRLRSYGADTVIDFRSQDFSELVSDVDITIDTIGGQVQEKSIGIAKHGGSVITLVGAMFEELAAEKGVALELLFHHANGQHLKWIAEQVDAGNLSVQIDTTYAISSVYDVYAALSYVEQGKARGKVVLDMSDF</sequence>
<dbReference type="GO" id="GO:0016491">
    <property type="term" value="F:oxidoreductase activity"/>
    <property type="evidence" value="ECO:0007669"/>
    <property type="project" value="InterPro"/>
</dbReference>
<dbReference type="Pfam" id="PF08240">
    <property type="entry name" value="ADH_N"/>
    <property type="match status" value="1"/>
</dbReference>
<evidence type="ECO:0000259" key="1">
    <source>
        <dbReference type="SMART" id="SM00829"/>
    </source>
</evidence>
<reference evidence="2 3" key="1">
    <citation type="submission" date="2018-12" db="EMBL/GenBank/DDBJ databases">
        <authorList>
            <person name="Yu L."/>
        </authorList>
    </citation>
    <scope>NUCLEOTIDE SEQUENCE [LARGE SCALE GENOMIC DNA]</scope>
    <source>
        <strain evidence="2 3">HAW-EB2</strain>
    </source>
</reference>
<feature type="domain" description="Enoyl reductase (ER)" evidence="1">
    <location>
        <begin position="10"/>
        <end position="310"/>
    </location>
</feature>
<dbReference type="AlphaFoldDB" id="A0A3S0KTE4"/>
<name>A0A3S0KTE4_9GAMM</name>
<evidence type="ECO:0000313" key="2">
    <source>
        <dbReference type="EMBL" id="RTR37996.1"/>
    </source>
</evidence>
<organism evidence="2 3">
    <name type="scientific">Shewanella canadensis</name>
    <dbReference type="NCBI Taxonomy" id="271096"/>
    <lineage>
        <taxon>Bacteria</taxon>
        <taxon>Pseudomonadati</taxon>
        <taxon>Pseudomonadota</taxon>
        <taxon>Gammaproteobacteria</taxon>
        <taxon>Alteromonadales</taxon>
        <taxon>Shewanellaceae</taxon>
        <taxon>Shewanella</taxon>
    </lineage>
</organism>
<dbReference type="Proteomes" id="UP000267448">
    <property type="component" value="Unassembled WGS sequence"/>
</dbReference>
<proteinExistence type="predicted"/>